<dbReference type="OrthoDB" id="2537416at2759"/>
<feature type="region of interest" description="Disordered" evidence="1">
    <location>
        <begin position="1012"/>
        <end position="1205"/>
    </location>
</feature>
<feature type="compositionally biased region" description="Basic residues" evidence="1">
    <location>
        <begin position="381"/>
        <end position="398"/>
    </location>
</feature>
<feature type="compositionally biased region" description="Basic and acidic residues" evidence="1">
    <location>
        <begin position="344"/>
        <end position="355"/>
    </location>
</feature>
<dbReference type="EMBL" id="LCTV02000006">
    <property type="protein sequence ID" value="PRQ74629.1"/>
    <property type="molecule type" value="Genomic_DNA"/>
</dbReference>
<dbReference type="OMA" id="HGFLTQT"/>
<dbReference type="InterPro" id="IPR018564">
    <property type="entry name" value="Repl_chkpnt_MRC1_dom"/>
</dbReference>
<dbReference type="EMBL" id="CWKI01000006">
    <property type="protein sequence ID" value="CTR07657.1"/>
    <property type="molecule type" value="Genomic_DNA"/>
</dbReference>
<feature type="compositionally biased region" description="Low complexity" evidence="1">
    <location>
        <begin position="676"/>
        <end position="694"/>
    </location>
</feature>
<proteinExistence type="predicted"/>
<feature type="compositionally biased region" description="Basic and acidic residues" evidence="1">
    <location>
        <begin position="550"/>
        <end position="583"/>
    </location>
</feature>
<feature type="region of interest" description="Disordered" evidence="1">
    <location>
        <begin position="717"/>
        <end position="962"/>
    </location>
</feature>
<feature type="compositionally biased region" description="Polar residues" evidence="1">
    <location>
        <begin position="242"/>
        <end position="252"/>
    </location>
</feature>
<dbReference type="Proteomes" id="UP000199069">
    <property type="component" value="Unassembled WGS sequence"/>
</dbReference>
<accession>A0A0K3CGE9</accession>
<feature type="compositionally biased region" description="Low complexity" evidence="1">
    <location>
        <begin position="1050"/>
        <end position="1062"/>
    </location>
</feature>
<organism evidence="3 5">
    <name type="scientific">Rhodotorula toruloides</name>
    <name type="common">Yeast</name>
    <name type="synonym">Rhodosporidium toruloides</name>
    <dbReference type="NCBI Taxonomy" id="5286"/>
    <lineage>
        <taxon>Eukaryota</taxon>
        <taxon>Fungi</taxon>
        <taxon>Dikarya</taxon>
        <taxon>Basidiomycota</taxon>
        <taxon>Pucciniomycotina</taxon>
        <taxon>Microbotryomycetes</taxon>
        <taxon>Sporidiobolales</taxon>
        <taxon>Sporidiobolaceae</taxon>
        <taxon>Rhodotorula</taxon>
    </lineage>
</organism>
<dbReference type="Pfam" id="PF09444">
    <property type="entry name" value="MRC1"/>
    <property type="match status" value="1"/>
</dbReference>
<feature type="compositionally biased region" description="Acidic residues" evidence="1">
    <location>
        <begin position="845"/>
        <end position="854"/>
    </location>
</feature>
<evidence type="ECO:0000313" key="5">
    <source>
        <dbReference type="Proteomes" id="UP000199069"/>
    </source>
</evidence>
<sequence length="1494" mass="161689">MQGPASPTGASTSPSRIATSPQPETDASRAPQTETRLTPATSAATAAPARARPVKQYGRKKEEPTVEAVEGTARPLERRSTEVIPETDFPMERTESPERGEEEDRTSPVRKGFMTSSPTSRRAEHSTDPTSEDEGSPVKVKPNRRAVSFKDGLGALLASSDGEDASEAGGDEEGDDPLAAFVRGKNIQALLAEVDDEFDNAELNGTPLAKLPTVPDHIKLQTSSSLPTLTPSTLSPSKTSTVRRVNSPSSPSHALDEIEDILGSIESEEVLPTAQRGKKARRVIDSDEDEEDAPTAKSKHRSAVPDSSDAEEDEPAAPSTSTSAKPASTAMSARDRLLALASMKRTEKEAKDASLRKKTVSPAPEEDEDDLILSDDERERSKKGKKATQQKKSKLKPLSKKEEAEMQKMTEAIKRQQEAHLAPSHKAAPSVADIFKRTRQLSPPPAPINRIRNASVAPLSALTLSSSDSDAIVTSSPSHIPATPQPGPAGLSLKALGKQRATSPIDDADMATPVPHRVRVPKPPPGWGIKKVEPVAAEEDDEEELLSLDEMNRRADEKRKKEEKAKRLREAKMAALRAAKEQAQRGQAEESDSDLDIEGAPGASKKKKAAGRKVDPRDLSAQTPVRPKSEALRVLARFGGVNLAHPPSDDADPSESQLVTAAKTFGSHLDPKNEYRPSPAKRTSRRAATAAPPTITLDVLGEGLLKKNAIYNVKLRTMKQSRYRQKQLEEQARPAEQPQIASVNVKEILEKKQKQAEEDEEMEDAEDGDYHEGGDEEEPYNSAAGASDSDDPFGGNDSDAPIQLTRPRKKSVDDAEEDEGEVDSEGEPVMPRSSQNSERMRGALLDEDDEEEETQAGAADKESEMPPPAATRRTVKVRIMEDDDSQDASAEPAPTEVVMTAAPPKEPKTPAGGRLALGGLLGDAGDGGGFSQFFDSQFSQGGDDVGDGFLRPKDGDFDAPAPTMFAAQPLISTAERAADAARLEARGGFNDFEPGTPREAPAPRQYINDKGFLTQTRPANLCDSPSDSPMQYYRNSLSTRDSQSQALDETQLATAQTPTQAPRDSTKLRRTNALVAFDSMTDIAPTEVQSAPTENVGSRSTDDQTDETQETQDAMPSAAQPTLASTKNAFDLLRAGAAQDSDTAAPVLPKRRERNQFVDAEANLSDEEALGLGGVSGDEDEDGHDAELESLVDNEEVDREVQDEQDRLAAERYAEDQAKADEAAQLRAQRIVDGKERQKRKGYLSDDDFDDDYINNRRPREKRQRVEDMTTAQLKENEETQAFGTTLETACVPTAKPGEYNFLETQEQSEGEDDDRDEGEGGIVDVFGRKESPVPVRSIHEARAMAIQMQKEKYGGGEDMLAMEVEEEERFLRGFSPDVGSSSPVAPLKLNNRITAKLSTTTVVQATRTDDYDELDSQYSLVRKESAQLSIQYKATDDLQVAGVNGSRGGQAITSFKQNRAKLAAKADGGVASKTKALGPRASRLADIRKGGFA</sequence>
<feature type="region of interest" description="Disordered" evidence="1">
    <location>
        <begin position="985"/>
        <end position="1004"/>
    </location>
</feature>
<feature type="compositionally biased region" description="Low complexity" evidence="1">
    <location>
        <begin position="35"/>
        <end position="51"/>
    </location>
</feature>
<feature type="compositionally biased region" description="Acidic residues" evidence="1">
    <location>
        <begin position="161"/>
        <end position="176"/>
    </location>
</feature>
<feature type="compositionally biased region" description="Acidic residues" evidence="1">
    <location>
        <begin position="757"/>
        <end position="767"/>
    </location>
</feature>
<gene>
    <name evidence="3" type="primary">FGENESH: predicted gene_6.440</name>
    <name evidence="4" type="ORF">AAT19DRAFT_14982</name>
    <name evidence="3" type="ORF">BN2166_0035180</name>
</gene>
<feature type="compositionally biased region" description="Acidic residues" evidence="1">
    <location>
        <begin position="364"/>
        <end position="374"/>
    </location>
</feature>
<feature type="compositionally biased region" description="Basic and acidic residues" evidence="1">
    <location>
        <begin position="399"/>
        <end position="418"/>
    </location>
</feature>
<feature type="domain" description="DNA replication checkpoint mediator MRC1" evidence="2">
    <location>
        <begin position="1150"/>
        <end position="1284"/>
    </location>
</feature>
<feature type="compositionally biased region" description="Low complexity" evidence="1">
    <location>
        <begin position="316"/>
        <end position="332"/>
    </location>
</feature>
<feature type="region of interest" description="Disordered" evidence="1">
    <location>
        <begin position="464"/>
        <end position="694"/>
    </location>
</feature>
<dbReference type="PANTHER" id="PTHR48125">
    <property type="entry name" value="LP07818P1"/>
    <property type="match status" value="1"/>
</dbReference>
<feature type="compositionally biased region" description="Acidic residues" evidence="1">
    <location>
        <begin position="814"/>
        <end position="826"/>
    </location>
</feature>
<feature type="compositionally biased region" description="Gly residues" evidence="1">
    <location>
        <begin position="915"/>
        <end position="930"/>
    </location>
</feature>
<dbReference type="STRING" id="5286.A0A0K3CGE9"/>
<dbReference type="Proteomes" id="UP000239560">
    <property type="component" value="Unassembled WGS sequence"/>
</dbReference>
<feature type="compositionally biased region" description="Polar residues" evidence="1">
    <location>
        <begin position="1119"/>
        <end position="1128"/>
    </location>
</feature>
<name>A0A0K3CGE9_RHOTO</name>
<feature type="compositionally biased region" description="Basic and acidic residues" evidence="1">
    <location>
        <begin position="747"/>
        <end position="756"/>
    </location>
</feature>
<keyword evidence="5" id="KW-1185">Reference proteome</keyword>
<feature type="compositionally biased region" description="Polar residues" evidence="1">
    <location>
        <begin position="1013"/>
        <end position="1048"/>
    </location>
</feature>
<feature type="compositionally biased region" description="Low complexity" evidence="1">
    <location>
        <begin position="931"/>
        <end position="942"/>
    </location>
</feature>
<dbReference type="PANTHER" id="PTHR48125:SF12">
    <property type="entry name" value="AT HOOK TRANSCRIPTION FACTOR FAMILY-RELATED"/>
    <property type="match status" value="1"/>
</dbReference>
<feature type="compositionally biased region" description="Low complexity" evidence="1">
    <location>
        <begin position="222"/>
        <end position="240"/>
    </location>
</feature>
<feature type="compositionally biased region" description="Low complexity" evidence="1">
    <location>
        <begin position="464"/>
        <end position="478"/>
    </location>
</feature>
<feature type="region of interest" description="Disordered" evidence="1">
    <location>
        <begin position="221"/>
        <end position="452"/>
    </location>
</feature>
<evidence type="ECO:0000313" key="6">
    <source>
        <dbReference type="Proteomes" id="UP000239560"/>
    </source>
</evidence>
<evidence type="ECO:0000256" key="1">
    <source>
        <dbReference type="SAM" id="MobiDB-lite"/>
    </source>
</evidence>
<feature type="region of interest" description="Disordered" evidence="1">
    <location>
        <begin position="1229"/>
        <end position="1268"/>
    </location>
</feature>
<evidence type="ECO:0000259" key="2">
    <source>
        <dbReference type="Pfam" id="PF09444"/>
    </source>
</evidence>
<feature type="compositionally biased region" description="Acidic residues" evidence="1">
    <location>
        <begin position="536"/>
        <end position="547"/>
    </location>
</feature>
<evidence type="ECO:0000313" key="4">
    <source>
        <dbReference type="EMBL" id="PRQ74629.1"/>
    </source>
</evidence>
<reference evidence="4 6" key="2">
    <citation type="journal article" date="2018" name="Elife">
        <title>Functional genomics of lipid metabolism in the oleaginous yeast Rhodosporidium toruloides.</title>
        <authorList>
            <person name="Coradetti S.T."/>
            <person name="Pinel D."/>
            <person name="Geiselman G."/>
            <person name="Ito M."/>
            <person name="Mondo S."/>
            <person name="Reilly M.C."/>
            <person name="Cheng Y.F."/>
            <person name="Bauer S."/>
            <person name="Grigoriev I."/>
            <person name="Gladden J.M."/>
            <person name="Simmons B.A."/>
            <person name="Brem R."/>
            <person name="Arkin A.P."/>
            <person name="Skerker J.M."/>
        </authorList>
    </citation>
    <scope>NUCLEOTIDE SEQUENCE [LARGE SCALE GENOMIC DNA]</scope>
    <source>
        <strain evidence="4 6">NBRC 0880</strain>
    </source>
</reference>
<protein>
    <recommendedName>
        <fullName evidence="2">DNA replication checkpoint mediator MRC1 domain-containing protein</fullName>
    </recommendedName>
</protein>
<feature type="compositionally biased region" description="Basic and acidic residues" evidence="1">
    <location>
        <begin position="90"/>
        <end position="99"/>
    </location>
</feature>
<feature type="compositionally biased region" description="Polar residues" evidence="1">
    <location>
        <begin position="16"/>
        <end position="34"/>
    </location>
</feature>
<reference evidence="3 5" key="1">
    <citation type="submission" date="2015-07" db="EMBL/GenBank/DDBJ databases">
        <authorList>
            <person name="Cajimat M.N.B."/>
            <person name="Milazzo M.L."/>
            <person name="Fulhorst C.F."/>
        </authorList>
    </citation>
    <scope>NUCLEOTIDE SEQUENCE [LARGE SCALE GENOMIC DNA]</scope>
    <source>
        <strain evidence="3">Single colony</strain>
    </source>
</reference>
<feature type="compositionally biased region" description="Acidic residues" evidence="1">
    <location>
        <begin position="1177"/>
        <end position="1198"/>
    </location>
</feature>
<evidence type="ECO:0000313" key="3">
    <source>
        <dbReference type="EMBL" id="CTR07657.1"/>
    </source>
</evidence>
<feature type="compositionally biased region" description="Polar residues" evidence="1">
    <location>
        <begin position="1087"/>
        <end position="1099"/>
    </location>
</feature>
<feature type="region of interest" description="Disordered" evidence="1">
    <location>
        <begin position="1"/>
        <end position="178"/>
    </location>
</feature>
<feature type="compositionally biased region" description="Low complexity" evidence="1">
    <location>
        <begin position="1"/>
        <end position="15"/>
    </location>
</feature>